<keyword evidence="3" id="KW-1185">Reference proteome</keyword>
<comment type="caution">
    <text evidence="2">The sequence shown here is derived from an EMBL/GenBank/DDBJ whole genome shotgun (WGS) entry which is preliminary data.</text>
</comment>
<evidence type="ECO:0000313" key="2">
    <source>
        <dbReference type="EMBL" id="KAK4746326.1"/>
    </source>
</evidence>
<organism evidence="2 3">
    <name type="scientific">Trapa incisa</name>
    <dbReference type="NCBI Taxonomy" id="236973"/>
    <lineage>
        <taxon>Eukaryota</taxon>
        <taxon>Viridiplantae</taxon>
        <taxon>Streptophyta</taxon>
        <taxon>Embryophyta</taxon>
        <taxon>Tracheophyta</taxon>
        <taxon>Spermatophyta</taxon>
        <taxon>Magnoliopsida</taxon>
        <taxon>eudicotyledons</taxon>
        <taxon>Gunneridae</taxon>
        <taxon>Pentapetalae</taxon>
        <taxon>rosids</taxon>
        <taxon>malvids</taxon>
        <taxon>Myrtales</taxon>
        <taxon>Lythraceae</taxon>
        <taxon>Trapa</taxon>
    </lineage>
</organism>
<dbReference type="EMBL" id="JAXIOK010000021">
    <property type="protein sequence ID" value="KAK4746326.1"/>
    <property type="molecule type" value="Genomic_DNA"/>
</dbReference>
<proteinExistence type="predicted"/>
<accession>A0AAN7GL80</accession>
<gene>
    <name evidence="2" type="ORF">SAY87_012638</name>
</gene>
<protein>
    <submittedName>
        <fullName evidence="2">Uncharacterized protein</fullName>
    </submittedName>
</protein>
<sequence>MSVKRRHGNLRVLSHQRRRRRRRRRMSILRSGAGKKTGAMEMQNLRLFMKNQRIIQENELLREKRLFSSTTTSLAQEQIHRMIKLLRNVEIVIYQ</sequence>
<feature type="region of interest" description="Disordered" evidence="1">
    <location>
        <begin position="1"/>
        <end position="27"/>
    </location>
</feature>
<reference evidence="2 3" key="1">
    <citation type="journal article" date="2023" name="Hortic Res">
        <title>Pangenome of water caltrop reveals structural variations and asymmetric subgenome divergence after allopolyploidization.</title>
        <authorList>
            <person name="Zhang X."/>
            <person name="Chen Y."/>
            <person name="Wang L."/>
            <person name="Yuan Y."/>
            <person name="Fang M."/>
            <person name="Shi L."/>
            <person name="Lu R."/>
            <person name="Comes H.P."/>
            <person name="Ma Y."/>
            <person name="Chen Y."/>
            <person name="Huang G."/>
            <person name="Zhou Y."/>
            <person name="Zheng Z."/>
            <person name="Qiu Y."/>
        </authorList>
    </citation>
    <scope>NUCLEOTIDE SEQUENCE [LARGE SCALE GENOMIC DNA]</scope>
    <source>
        <tissue evidence="2">Roots</tissue>
    </source>
</reference>
<dbReference type="Proteomes" id="UP001345219">
    <property type="component" value="Chromosome 10"/>
</dbReference>
<evidence type="ECO:0000313" key="3">
    <source>
        <dbReference type="Proteomes" id="UP001345219"/>
    </source>
</evidence>
<evidence type="ECO:0000256" key="1">
    <source>
        <dbReference type="SAM" id="MobiDB-lite"/>
    </source>
</evidence>
<dbReference type="AlphaFoldDB" id="A0AAN7GL80"/>
<name>A0AAN7GL80_9MYRT</name>